<feature type="transmembrane region" description="Helical" evidence="9">
    <location>
        <begin position="227"/>
        <end position="254"/>
    </location>
</feature>
<accession>A0A426VAB0</accession>
<reference evidence="10 11" key="1">
    <citation type="submission" date="2018-12" db="EMBL/GenBank/DDBJ databases">
        <title>The whole draft genome of Aquabacterium sp. SJQ9.</title>
        <authorList>
            <person name="Sun L."/>
            <person name="Gao X."/>
            <person name="Chen W."/>
            <person name="Huang K."/>
        </authorList>
    </citation>
    <scope>NUCLEOTIDE SEQUENCE [LARGE SCALE GENOMIC DNA]</scope>
    <source>
        <strain evidence="10 11">SJQ9</strain>
    </source>
</reference>
<feature type="transmembrane region" description="Helical" evidence="9">
    <location>
        <begin position="51"/>
        <end position="82"/>
    </location>
</feature>
<keyword evidence="7 9" id="KW-0472">Membrane</keyword>
<dbReference type="AlphaFoldDB" id="A0A426VAB0"/>
<evidence type="ECO:0000256" key="5">
    <source>
        <dbReference type="ARBA" id="ARBA00022970"/>
    </source>
</evidence>
<keyword evidence="2" id="KW-0813">Transport</keyword>
<dbReference type="GO" id="GO:0022857">
    <property type="term" value="F:transmembrane transporter activity"/>
    <property type="evidence" value="ECO:0007669"/>
    <property type="project" value="InterPro"/>
</dbReference>
<proteinExistence type="inferred from homology"/>
<evidence type="ECO:0000256" key="2">
    <source>
        <dbReference type="ARBA" id="ARBA00022448"/>
    </source>
</evidence>
<dbReference type="Pfam" id="PF02653">
    <property type="entry name" value="BPD_transp_2"/>
    <property type="match status" value="1"/>
</dbReference>
<feature type="transmembrane region" description="Helical" evidence="9">
    <location>
        <begin position="9"/>
        <end position="31"/>
    </location>
</feature>
<feature type="transmembrane region" description="Helical" evidence="9">
    <location>
        <begin position="266"/>
        <end position="283"/>
    </location>
</feature>
<comment type="similarity">
    <text evidence="8">Belongs to the binding-protein-dependent transport system permease family. LivHM subfamily.</text>
</comment>
<evidence type="ECO:0000256" key="3">
    <source>
        <dbReference type="ARBA" id="ARBA00022475"/>
    </source>
</evidence>
<evidence type="ECO:0000256" key="9">
    <source>
        <dbReference type="SAM" id="Phobius"/>
    </source>
</evidence>
<dbReference type="EMBL" id="RSED01000009">
    <property type="protein sequence ID" value="RRS03856.1"/>
    <property type="molecule type" value="Genomic_DNA"/>
</dbReference>
<gene>
    <name evidence="10" type="ORF">EIP75_12930</name>
</gene>
<dbReference type="Proteomes" id="UP000269265">
    <property type="component" value="Unassembled WGS sequence"/>
</dbReference>
<evidence type="ECO:0000256" key="7">
    <source>
        <dbReference type="ARBA" id="ARBA00023136"/>
    </source>
</evidence>
<evidence type="ECO:0000256" key="6">
    <source>
        <dbReference type="ARBA" id="ARBA00022989"/>
    </source>
</evidence>
<keyword evidence="5" id="KW-0029">Amino-acid transport</keyword>
<keyword evidence="6 9" id="KW-1133">Transmembrane helix</keyword>
<dbReference type="OrthoDB" id="9807115at2"/>
<dbReference type="RefSeq" id="WP_125243696.1">
    <property type="nucleotide sequence ID" value="NZ_RSED01000009.1"/>
</dbReference>
<dbReference type="GO" id="GO:0006865">
    <property type="term" value="P:amino acid transport"/>
    <property type="evidence" value="ECO:0007669"/>
    <property type="project" value="UniProtKB-KW"/>
</dbReference>
<dbReference type="PANTHER" id="PTHR11795:SF445">
    <property type="entry name" value="AMINO ACID ABC TRANSPORTER PERMEASE PROTEIN"/>
    <property type="match status" value="1"/>
</dbReference>
<dbReference type="InterPro" id="IPR001851">
    <property type="entry name" value="ABC_transp_permease"/>
</dbReference>
<protein>
    <submittedName>
        <fullName evidence="10">Branched-chain amino acid ABC transporter permease</fullName>
    </submittedName>
</protein>
<keyword evidence="11" id="KW-1185">Reference proteome</keyword>
<dbReference type="GO" id="GO:0005886">
    <property type="term" value="C:plasma membrane"/>
    <property type="evidence" value="ECO:0007669"/>
    <property type="project" value="UniProtKB-SubCell"/>
</dbReference>
<comment type="subcellular location">
    <subcellularLocation>
        <location evidence="1">Cell membrane</location>
        <topology evidence="1">Multi-pass membrane protein</topology>
    </subcellularLocation>
</comment>
<evidence type="ECO:0000256" key="8">
    <source>
        <dbReference type="ARBA" id="ARBA00037998"/>
    </source>
</evidence>
<dbReference type="CDD" id="cd06582">
    <property type="entry name" value="TM_PBP1_LivH_like"/>
    <property type="match status" value="1"/>
</dbReference>
<evidence type="ECO:0000256" key="1">
    <source>
        <dbReference type="ARBA" id="ARBA00004651"/>
    </source>
</evidence>
<sequence length="294" mass="30764">MTQILSPELLLAALMLASTYALVAMGLNLIYGAMRLLNVAHGEVMMLGSYVAFWGFTVLGVSPLVGLLGAMALAAALGAACYQFFFKSQTRNSAVAARLEANSLLIFFGLSIILQNVVSMVFTADARSYGYMDELVQLGSVSVAVNRLVILGISVGAAAAVMAFFRFSIYGLAIRALIQQRDAASLVGINADRVNLGVFCLGFALAGLAGSLISMTESVSPFTGFPYTIAAFVVVILGGLGSLGGTLVGGLLLALVEVYGVALTSAAYRSILVYGLFILILFVRPQGLFGRKAI</sequence>
<feature type="transmembrane region" description="Helical" evidence="9">
    <location>
        <begin position="144"/>
        <end position="173"/>
    </location>
</feature>
<evidence type="ECO:0000256" key="4">
    <source>
        <dbReference type="ARBA" id="ARBA00022692"/>
    </source>
</evidence>
<evidence type="ECO:0000313" key="10">
    <source>
        <dbReference type="EMBL" id="RRS03856.1"/>
    </source>
</evidence>
<feature type="transmembrane region" description="Helical" evidence="9">
    <location>
        <begin position="103"/>
        <end position="124"/>
    </location>
</feature>
<dbReference type="PANTHER" id="PTHR11795">
    <property type="entry name" value="BRANCHED-CHAIN AMINO ACID TRANSPORT SYSTEM PERMEASE PROTEIN LIVH"/>
    <property type="match status" value="1"/>
</dbReference>
<comment type="caution">
    <text evidence="10">The sequence shown here is derived from an EMBL/GenBank/DDBJ whole genome shotgun (WGS) entry which is preliminary data.</text>
</comment>
<feature type="transmembrane region" description="Helical" evidence="9">
    <location>
        <begin position="194"/>
        <end position="215"/>
    </location>
</feature>
<dbReference type="InterPro" id="IPR052157">
    <property type="entry name" value="BCAA_transport_permease"/>
</dbReference>
<evidence type="ECO:0000313" key="11">
    <source>
        <dbReference type="Proteomes" id="UP000269265"/>
    </source>
</evidence>
<name>A0A426VAB0_9BURK</name>
<organism evidence="10 11">
    <name type="scientific">Aquabacterium soli</name>
    <dbReference type="NCBI Taxonomy" id="2493092"/>
    <lineage>
        <taxon>Bacteria</taxon>
        <taxon>Pseudomonadati</taxon>
        <taxon>Pseudomonadota</taxon>
        <taxon>Betaproteobacteria</taxon>
        <taxon>Burkholderiales</taxon>
        <taxon>Aquabacterium</taxon>
    </lineage>
</organism>
<keyword evidence="3" id="KW-1003">Cell membrane</keyword>
<keyword evidence="4 9" id="KW-0812">Transmembrane</keyword>